<keyword evidence="8" id="KW-1185">Reference proteome</keyword>
<dbReference type="PANTHER" id="PTHR43483:SF3">
    <property type="entry name" value="MEMBRANE TRANSPORTER PROTEIN HI_0806-RELATED"/>
    <property type="match status" value="1"/>
</dbReference>
<feature type="transmembrane region" description="Helical" evidence="6">
    <location>
        <begin position="44"/>
        <end position="64"/>
    </location>
</feature>
<accession>A0ABV7UUY6</accession>
<comment type="caution">
    <text evidence="7">The sequence shown here is derived from an EMBL/GenBank/DDBJ whole genome shotgun (WGS) entry which is preliminary data.</text>
</comment>
<feature type="transmembrane region" description="Helical" evidence="6">
    <location>
        <begin position="205"/>
        <end position="226"/>
    </location>
</feature>
<reference evidence="8" key="1">
    <citation type="journal article" date="2019" name="Int. J. Syst. Evol. Microbiol.">
        <title>The Global Catalogue of Microorganisms (GCM) 10K type strain sequencing project: providing services to taxonomists for standard genome sequencing and annotation.</title>
        <authorList>
            <consortium name="The Broad Institute Genomics Platform"/>
            <consortium name="The Broad Institute Genome Sequencing Center for Infectious Disease"/>
            <person name="Wu L."/>
            <person name="Ma J."/>
        </authorList>
    </citation>
    <scope>NUCLEOTIDE SEQUENCE [LARGE SCALE GENOMIC DNA]</scope>
    <source>
        <strain evidence="8">KCTC 42211</strain>
    </source>
</reference>
<keyword evidence="3 6" id="KW-0812">Transmembrane</keyword>
<dbReference type="RefSeq" id="WP_386710855.1">
    <property type="nucleotide sequence ID" value="NZ_JBHRYF010000008.1"/>
</dbReference>
<protein>
    <recommendedName>
        <fullName evidence="6">Probable membrane transporter protein</fullName>
    </recommendedName>
</protein>
<evidence type="ECO:0000313" key="8">
    <source>
        <dbReference type="Proteomes" id="UP001595724"/>
    </source>
</evidence>
<evidence type="ECO:0000256" key="6">
    <source>
        <dbReference type="RuleBase" id="RU363041"/>
    </source>
</evidence>
<sequence>MFPLLGIVAGLLAGLLGVGGGLVLVAALVWLLPLHGIGQDAAMHAALASSMASIVLTAASSAFAHHRRGSVLWPTVAWMAPGLLVGGWLGSLLAVALDGAVLKWGVIGYCLLAAGQMVFGRTRARDGDVVPAGAGMTAAGVGIGAVSAVVGIGGGSMTVPLLVWRGVAAVRAVGTSSACGVVIGLASAAGYALNAPAGALPEHAVGYVYLPAAIGVAVTSVAAAPLGSRLAHAVGGPALKRVFAAFLVLVAASLLLQ</sequence>
<comment type="subcellular location">
    <subcellularLocation>
        <location evidence="6">Cell membrane</location>
        <topology evidence="6">Multi-pass membrane protein</topology>
    </subcellularLocation>
    <subcellularLocation>
        <location evidence="1">Membrane</location>
        <topology evidence="1">Multi-pass membrane protein</topology>
    </subcellularLocation>
</comment>
<feature type="transmembrane region" description="Helical" evidence="6">
    <location>
        <begin position="101"/>
        <end position="120"/>
    </location>
</feature>
<feature type="transmembrane region" description="Helical" evidence="6">
    <location>
        <begin position="7"/>
        <end position="32"/>
    </location>
</feature>
<evidence type="ECO:0000256" key="1">
    <source>
        <dbReference type="ARBA" id="ARBA00004141"/>
    </source>
</evidence>
<gene>
    <name evidence="7" type="ORF">ACFOM9_12025</name>
</gene>
<dbReference type="InterPro" id="IPR002781">
    <property type="entry name" value="TM_pro_TauE-like"/>
</dbReference>
<keyword evidence="4 6" id="KW-1133">Transmembrane helix</keyword>
<dbReference type="PANTHER" id="PTHR43483">
    <property type="entry name" value="MEMBRANE TRANSPORTER PROTEIN HI_0806-RELATED"/>
    <property type="match status" value="1"/>
</dbReference>
<dbReference type="Proteomes" id="UP001595724">
    <property type="component" value="Unassembled WGS sequence"/>
</dbReference>
<comment type="similarity">
    <text evidence="2 6">Belongs to the 4-toluene sulfonate uptake permease (TSUP) (TC 2.A.102) family.</text>
</comment>
<feature type="transmembrane region" description="Helical" evidence="6">
    <location>
        <begin position="172"/>
        <end position="193"/>
    </location>
</feature>
<feature type="transmembrane region" description="Helical" evidence="6">
    <location>
        <begin position="132"/>
        <end position="152"/>
    </location>
</feature>
<evidence type="ECO:0000256" key="2">
    <source>
        <dbReference type="ARBA" id="ARBA00009142"/>
    </source>
</evidence>
<organism evidence="7 8">
    <name type="scientific">Luteimonas notoginsengisoli</name>
    <dbReference type="NCBI Taxonomy" id="1578200"/>
    <lineage>
        <taxon>Bacteria</taxon>
        <taxon>Pseudomonadati</taxon>
        <taxon>Pseudomonadota</taxon>
        <taxon>Gammaproteobacteria</taxon>
        <taxon>Lysobacterales</taxon>
        <taxon>Lysobacteraceae</taxon>
        <taxon>Luteimonas</taxon>
    </lineage>
</organism>
<evidence type="ECO:0000256" key="4">
    <source>
        <dbReference type="ARBA" id="ARBA00022989"/>
    </source>
</evidence>
<evidence type="ECO:0000313" key="7">
    <source>
        <dbReference type="EMBL" id="MFC3660797.1"/>
    </source>
</evidence>
<evidence type="ECO:0000256" key="5">
    <source>
        <dbReference type="ARBA" id="ARBA00023136"/>
    </source>
</evidence>
<feature type="transmembrane region" description="Helical" evidence="6">
    <location>
        <begin position="76"/>
        <end position="95"/>
    </location>
</feature>
<name>A0ABV7UUY6_9GAMM</name>
<keyword evidence="6" id="KW-1003">Cell membrane</keyword>
<dbReference type="EMBL" id="JBHRYF010000008">
    <property type="protein sequence ID" value="MFC3660797.1"/>
    <property type="molecule type" value="Genomic_DNA"/>
</dbReference>
<keyword evidence="5 6" id="KW-0472">Membrane</keyword>
<dbReference type="Pfam" id="PF01925">
    <property type="entry name" value="TauE"/>
    <property type="match status" value="1"/>
</dbReference>
<feature type="transmembrane region" description="Helical" evidence="6">
    <location>
        <begin position="238"/>
        <end position="256"/>
    </location>
</feature>
<evidence type="ECO:0000256" key="3">
    <source>
        <dbReference type="ARBA" id="ARBA00022692"/>
    </source>
</evidence>
<proteinExistence type="inferred from homology"/>